<organism evidence="16 17">
    <name type="scientific">Penicillium cinerascens</name>
    <dbReference type="NCBI Taxonomy" id="70096"/>
    <lineage>
        <taxon>Eukaryota</taxon>
        <taxon>Fungi</taxon>
        <taxon>Dikarya</taxon>
        <taxon>Ascomycota</taxon>
        <taxon>Pezizomycotina</taxon>
        <taxon>Eurotiomycetes</taxon>
        <taxon>Eurotiomycetidae</taxon>
        <taxon>Eurotiales</taxon>
        <taxon>Aspergillaceae</taxon>
        <taxon>Penicillium</taxon>
    </lineage>
</organism>
<evidence type="ECO:0000256" key="8">
    <source>
        <dbReference type="ARBA" id="ARBA00022512"/>
    </source>
</evidence>
<keyword evidence="9" id="KW-0272">Extracellular matrix</keyword>
<comment type="subcellular location">
    <subcellularLocation>
        <location evidence="3">Cytoplasm</location>
    </subcellularLocation>
    <subcellularLocation>
        <location evidence="2">Secreted</location>
        <location evidence="2">Cell wall</location>
    </subcellularLocation>
    <subcellularLocation>
        <location evidence="4">Secreted</location>
        <location evidence="4">Extracellular space</location>
        <location evidence="4">Extracellular matrix</location>
    </subcellularLocation>
</comment>
<dbReference type="InterPro" id="IPR036188">
    <property type="entry name" value="FAD/NAD-bd_sf"/>
</dbReference>
<keyword evidence="11" id="KW-0274">FAD</keyword>
<evidence type="ECO:0000256" key="1">
    <source>
        <dbReference type="ARBA" id="ARBA00001974"/>
    </source>
</evidence>
<evidence type="ECO:0000256" key="11">
    <source>
        <dbReference type="ARBA" id="ARBA00022827"/>
    </source>
</evidence>
<evidence type="ECO:0000313" key="16">
    <source>
        <dbReference type="EMBL" id="KAJ5215389.1"/>
    </source>
</evidence>
<evidence type="ECO:0000313" key="17">
    <source>
        <dbReference type="Proteomes" id="UP001150904"/>
    </source>
</evidence>
<keyword evidence="8" id="KW-0134">Cell wall</keyword>
<accession>A0A9W9TAM1</accession>
<dbReference type="GO" id="GO:0050660">
    <property type="term" value="F:flavin adenine dinucleotide binding"/>
    <property type="evidence" value="ECO:0007669"/>
    <property type="project" value="InterPro"/>
</dbReference>
<keyword evidence="17" id="KW-1185">Reference proteome</keyword>
<comment type="catalytic activity">
    <reaction evidence="13">
        <text>beta-D-glucose + O2 = D-glucono-1,5-lactone + H2O2</text>
        <dbReference type="Rhea" id="RHEA:11428"/>
        <dbReference type="ChEBI" id="CHEBI:15379"/>
        <dbReference type="ChEBI" id="CHEBI:15903"/>
        <dbReference type="ChEBI" id="CHEBI:16217"/>
        <dbReference type="ChEBI" id="CHEBI:16240"/>
        <dbReference type="EC" id="1.1.3.4"/>
    </reaction>
    <physiologicalReaction direction="left-to-right" evidence="13">
        <dbReference type="Rhea" id="RHEA:11429"/>
    </physiologicalReaction>
</comment>
<evidence type="ECO:0000256" key="10">
    <source>
        <dbReference type="ARBA" id="ARBA00022630"/>
    </source>
</evidence>
<comment type="caution">
    <text evidence="16">The sequence shown here is derived from an EMBL/GenBank/DDBJ whole genome shotgun (WGS) entry which is preliminary data.</text>
</comment>
<dbReference type="RefSeq" id="XP_058311202.1">
    <property type="nucleotide sequence ID" value="XM_058448858.1"/>
</dbReference>
<dbReference type="PROSITE" id="PS00624">
    <property type="entry name" value="GMC_OXRED_2"/>
    <property type="match status" value="1"/>
</dbReference>
<evidence type="ECO:0000256" key="4">
    <source>
        <dbReference type="ARBA" id="ARBA00004498"/>
    </source>
</evidence>
<comment type="cofactor">
    <cofactor evidence="1">
        <name>FAD</name>
        <dbReference type="ChEBI" id="CHEBI:57692"/>
    </cofactor>
</comment>
<dbReference type="GO" id="GO:0046562">
    <property type="term" value="F:beta-D-glucose oxidase activity"/>
    <property type="evidence" value="ECO:0007669"/>
    <property type="project" value="UniProtKB-EC"/>
</dbReference>
<evidence type="ECO:0000256" key="3">
    <source>
        <dbReference type="ARBA" id="ARBA00004496"/>
    </source>
</evidence>
<dbReference type="EMBL" id="JAPQKR010000005">
    <property type="protein sequence ID" value="KAJ5215389.1"/>
    <property type="molecule type" value="Genomic_DNA"/>
</dbReference>
<keyword evidence="10" id="KW-0285">Flavoprotein</keyword>
<dbReference type="Gene3D" id="4.10.450.10">
    <property type="entry name" value="Glucose Oxidase, domain 2"/>
    <property type="match status" value="1"/>
</dbReference>
<dbReference type="Pfam" id="PF00732">
    <property type="entry name" value="GMC_oxred_N"/>
    <property type="match status" value="1"/>
</dbReference>
<evidence type="ECO:0000256" key="6">
    <source>
        <dbReference type="ARBA" id="ARBA00011738"/>
    </source>
</evidence>
<dbReference type="InterPro" id="IPR000172">
    <property type="entry name" value="GMC_OxRdtase_N"/>
</dbReference>
<evidence type="ECO:0000256" key="5">
    <source>
        <dbReference type="ARBA" id="ARBA00010790"/>
    </source>
</evidence>
<evidence type="ECO:0000256" key="13">
    <source>
        <dbReference type="ARBA" id="ARBA00049435"/>
    </source>
</evidence>
<comment type="similarity">
    <text evidence="5">Belongs to the GMC oxidoreductase family.</text>
</comment>
<dbReference type="InterPro" id="IPR007867">
    <property type="entry name" value="GMC_OxRtase_C"/>
</dbReference>
<dbReference type="Gene3D" id="3.50.50.60">
    <property type="entry name" value="FAD/NAD(P)-binding domain"/>
    <property type="match status" value="1"/>
</dbReference>
<evidence type="ECO:0000256" key="14">
    <source>
        <dbReference type="ARBA" id="ARBA00049722"/>
    </source>
</evidence>
<dbReference type="Proteomes" id="UP001150904">
    <property type="component" value="Unassembled WGS sequence"/>
</dbReference>
<dbReference type="PANTHER" id="PTHR11552:SF201">
    <property type="entry name" value="GLUCOSE-METHANOL-CHOLINE OXIDOREDUCTASE N-TERMINAL DOMAIN-CONTAINING PROTEIN"/>
    <property type="match status" value="1"/>
</dbReference>
<dbReference type="EC" id="1.1.3.4" evidence="14"/>
<proteinExistence type="inferred from homology"/>
<protein>
    <recommendedName>
        <fullName evidence="14">glucose oxidase</fullName>
        <ecNumber evidence="14">1.1.3.4</ecNumber>
    </recommendedName>
</protein>
<dbReference type="GeneID" id="83176159"/>
<dbReference type="InterPro" id="IPR012132">
    <property type="entry name" value="GMC_OxRdtase"/>
</dbReference>
<keyword evidence="9" id="KW-0964">Secreted</keyword>
<dbReference type="PANTHER" id="PTHR11552">
    <property type="entry name" value="GLUCOSE-METHANOL-CHOLINE GMC OXIDOREDUCTASE"/>
    <property type="match status" value="1"/>
</dbReference>
<evidence type="ECO:0000259" key="15">
    <source>
        <dbReference type="PROSITE" id="PS00624"/>
    </source>
</evidence>
<sequence>MDIVHRSGAPTRRDLSCGNPRGVSMFLNTLNKNGTCSDAGREYLLPRWARSKLLVLVGQKVGRVLINQNVSPSSARGVEFGSEGQRYQVHAKHEVLLAAGALVTPLILEYSGIGLTEVLSAAGVPQIVDRPVGLNLQDQTTTTVVADIHSDGAGQGQAAYFATLDELFNAQENETARGLLHSQLNQWADDAVTGGGGSNQTALKTQLELYRHWILNDNVAFAELFMNVQPKGSIVDKDPFLWKVTRNPRHLENDLDSLAQAAASQLARNLLRAMHPFVSTETLPGSLVPDNATTDEWISYVAQDFQPNFHVIGTCAMMAKELGGVVDPSGRVYGVKNLLVIDASIVPTQVSAHTSALLYGVAQKLSDLILADYHRNPDRMT</sequence>
<name>A0A9W9TAM1_9EURO</name>
<keyword evidence="12" id="KW-0560">Oxidoreductase</keyword>
<evidence type="ECO:0000256" key="7">
    <source>
        <dbReference type="ARBA" id="ARBA00022490"/>
    </source>
</evidence>
<evidence type="ECO:0000256" key="12">
    <source>
        <dbReference type="ARBA" id="ARBA00023002"/>
    </source>
</evidence>
<reference evidence="16" key="1">
    <citation type="submission" date="2022-12" db="EMBL/GenBank/DDBJ databases">
        <authorList>
            <person name="Petersen C."/>
        </authorList>
    </citation>
    <scope>NUCLEOTIDE SEQUENCE</scope>
    <source>
        <strain evidence="16">IBT 15544</strain>
    </source>
</reference>
<dbReference type="AlphaFoldDB" id="A0A9W9TAM1"/>
<dbReference type="Gene3D" id="3.30.560.10">
    <property type="entry name" value="Glucose Oxidase, domain 3"/>
    <property type="match status" value="1"/>
</dbReference>
<dbReference type="GO" id="GO:0005737">
    <property type="term" value="C:cytoplasm"/>
    <property type="evidence" value="ECO:0007669"/>
    <property type="project" value="UniProtKB-SubCell"/>
</dbReference>
<dbReference type="Pfam" id="PF05199">
    <property type="entry name" value="GMC_oxred_C"/>
    <property type="match status" value="1"/>
</dbReference>
<dbReference type="InterPro" id="IPR027424">
    <property type="entry name" value="Glucose_Oxidase_domain_2"/>
</dbReference>
<dbReference type="SUPFAM" id="SSF51905">
    <property type="entry name" value="FAD/NAD(P)-binding domain"/>
    <property type="match status" value="1"/>
</dbReference>
<dbReference type="SUPFAM" id="SSF54373">
    <property type="entry name" value="FAD-linked reductases, C-terminal domain"/>
    <property type="match status" value="1"/>
</dbReference>
<keyword evidence="7" id="KW-0963">Cytoplasm</keyword>
<feature type="domain" description="Glucose-methanol-choline oxidoreductase N-terminal" evidence="15">
    <location>
        <begin position="100"/>
        <end position="114"/>
    </location>
</feature>
<dbReference type="OrthoDB" id="269227at2759"/>
<evidence type="ECO:0000256" key="2">
    <source>
        <dbReference type="ARBA" id="ARBA00004191"/>
    </source>
</evidence>
<reference evidence="16" key="2">
    <citation type="journal article" date="2023" name="IMA Fungus">
        <title>Comparative genomic study of the Penicillium genus elucidates a diverse pangenome and 15 lateral gene transfer events.</title>
        <authorList>
            <person name="Petersen C."/>
            <person name="Sorensen T."/>
            <person name="Nielsen M.R."/>
            <person name="Sondergaard T.E."/>
            <person name="Sorensen J.L."/>
            <person name="Fitzpatrick D.A."/>
            <person name="Frisvad J.C."/>
            <person name="Nielsen K.L."/>
        </authorList>
    </citation>
    <scope>NUCLEOTIDE SEQUENCE</scope>
    <source>
        <strain evidence="16">IBT 15544</strain>
    </source>
</reference>
<evidence type="ECO:0000256" key="9">
    <source>
        <dbReference type="ARBA" id="ARBA00022530"/>
    </source>
</evidence>
<gene>
    <name evidence="16" type="ORF">N7498_001796</name>
</gene>
<comment type="subunit">
    <text evidence="6">Homodimer.</text>
</comment>